<evidence type="ECO:0000313" key="23">
    <source>
        <dbReference type="EMBL" id="CAG6613183.1"/>
    </source>
</evidence>
<dbReference type="GO" id="GO:0005789">
    <property type="term" value="C:endoplasmic reticulum membrane"/>
    <property type="evidence" value="ECO:0007669"/>
    <property type="project" value="UniProtKB-SubCell"/>
</dbReference>
<feature type="region of interest" description="Disordered" evidence="19">
    <location>
        <begin position="1424"/>
        <end position="1443"/>
    </location>
</feature>
<feature type="region of interest" description="Disordered" evidence="19">
    <location>
        <begin position="1599"/>
        <end position="1628"/>
    </location>
</feature>
<evidence type="ECO:0000259" key="21">
    <source>
        <dbReference type="PROSITE" id="PS50042"/>
    </source>
</evidence>
<feature type="region of interest" description="Disordered" evidence="19">
    <location>
        <begin position="1546"/>
        <end position="1578"/>
    </location>
</feature>
<feature type="domain" description="Cyclic nucleotide-binding" evidence="21">
    <location>
        <begin position="648"/>
        <end position="730"/>
    </location>
</feature>
<dbReference type="SUPFAM" id="SSF51206">
    <property type="entry name" value="cAMP-binding domain-like"/>
    <property type="match status" value="3"/>
</dbReference>
<dbReference type="EMBL" id="HBUF01026770">
    <property type="protein sequence ID" value="CAG6613183.1"/>
    <property type="molecule type" value="Transcribed_RNA"/>
</dbReference>
<dbReference type="InterPro" id="IPR016035">
    <property type="entry name" value="Acyl_Trfase/lysoPLipase"/>
</dbReference>
<dbReference type="PROSITE" id="PS51635">
    <property type="entry name" value="PNPLA"/>
    <property type="match status" value="1"/>
</dbReference>
<protein>
    <recommendedName>
        <fullName evidence="5">Neuropathy target esterase sws</fullName>
        <ecNumber evidence="4">3.1.1.5</ecNumber>
    </recommendedName>
    <alternativeName>
        <fullName evidence="16">Swiss cheese</fullName>
    </alternativeName>
</protein>
<evidence type="ECO:0000256" key="20">
    <source>
        <dbReference type="SAM" id="Phobius"/>
    </source>
</evidence>
<comment type="similarity">
    <text evidence="2">Belongs to the NTE family.</text>
</comment>
<feature type="compositionally biased region" description="Polar residues" evidence="19">
    <location>
        <begin position="1461"/>
        <end position="1472"/>
    </location>
</feature>
<evidence type="ECO:0000256" key="8">
    <source>
        <dbReference type="ARBA" id="ARBA00022801"/>
    </source>
</evidence>
<dbReference type="Pfam" id="PF00027">
    <property type="entry name" value="cNMP_binding"/>
    <property type="match status" value="3"/>
</dbReference>
<sequence length="1714" mass="190540">MTNLLKSPALLMWWDSVKKFTERHVPYIAGDKKMDSEVTRLQKVKMFLANYLSLRSLMESFYVKLFLFIILVASVIYFIYRRYFYKGPVVKETVQPRPRKRDKVLQYGQRVLRKVKSVSGQLKSSGQRKRKKLMSAISSRFVKLDRKAPMLNIQEPPMEYLHEEFGAVRSRMPQDALCLLRGIRIFGNIDAPIFSKIFKHTTAINVSAGDYLFKIGELDENFFIVQSGAVNIFLATSTGANLSLRVVEPGDSVTSLLSFLEVLTDEPKEYKTIFAKATRDSVILKVPMKAFQEAFKEYPDVYKSAIQIIMTRIQRVFFIALHQHLALSSELVNTSNRKKVSTVFRPAGLGGGLDISPPPKHRSGFSNIFIDDNVKESYRKTIENDFYKYMSSTGKRHSTIYEREIKDYPSEEVLRVTLPESNDDLSVPLVESHHNLDTQYTHEDGLAGLPLEELPLSSTESVPSVKSNLSLLHARTARSDTDHSDEERKSLTDPVLISERDQEQIRSAKAEFMQELGVQDYAGLNIQVEHIPGGTCIVREENVDDNKLMYVVAGSLFVTQKSSDGSNDVHLFTAFPGDMIGGLAILTGEASVFTIQSRLPATIAWLPQEDCLTLIDSDMNVTLKIAHSVLKRMSPFVRQFDFALDWVFLEGGQAVYRQYDRSDSTYIVLTGRLRSVKTLESGKRKEEAEYSKGDLVGLIEMVTSTSRNTTVMAVRDSELAKLPEGLFNAMKLRFPSVVSRLMYILGCRVLEEQNMHQKPSAGNIPNFICDSPKTFHFSPHASSISTLAIVPINTSVPHESFSYELGHSLNVIVPTTVLTSACVEKLVGKDVITSNAYKLTNFLAQQEDRFKICVYVCDMDFSPWTQQCLRQADCILIVGRGTSEPTMGQLEQQIETSAVRVRKELVLLHTGDEIPHNTVEWLNKRKWVSAYHHIRCSKRMGMGGDMGGSNYNMDDLYNKVDMSEPSLLTDFSRLARWITGTSVGLVLGGGGARGGAHVGMLKVLLESRIPIDLIGGVSIGSLVSALWAMSRNVDEVSTAMAGWCRNMKGGYSLITDITYPAVSILSGRKFNSTIEALFKNKQIEDLWIPYFCVTTDITASGMRIHTHGSLWRYVRASMSLSWYSPPLCDPVDSHMLLDGGYVNNLPADVLKALGAKLVIAVDVGSQDETDLFDYGDFLSGWWVLLRKLSPFHDTIKVLSAAEIESRIAYVCCSRQLQEVKNSEYCKYIRPPIDKYSTFQFGAFEQIKEIGYQHGKTIFPDEAAGKLFLAEGLPNKKASSHMFTSYVDLAEKMYKKKTNNLTDTPTIQEEAQISLGTNSDDEYDEIEDENKQPSKALKKKRTRRPTPPPLPLSSQSLFSERKISRALSNPFTQDGVTLRWGKQPPDVRLKAKLGANSRAVYRTRSLSKASELKKRALAMLNEAKTSQSDVDVPCEEDSVDGTDNGSEEVLLQVKSENDLPTACTTERIGSNGTKLGDSKTRKLRGSSPEERGGPSNLPNSKRSRVQSDGKTDRLELNSTSTEGSSSTLGFPLGVSSLPNLLSGVKSIDSQESDSTVGTNPGSNLNPGSNPNPGSTNILRSISPKLFSGLSNLPNLLSGGKSDRTAADSGIESATTTNSVQNHTDGSEMDLDRTNINVELDSSHSRLDDVTRNSSVRTDSQSDMLTNSHNNCKVDATNNNVQQSHSAVKIEEGTSSNNQVDEVTKVEISSCNTKKS</sequence>
<feature type="compositionally biased region" description="Polar residues" evidence="19">
    <location>
        <begin position="1650"/>
        <end position="1674"/>
    </location>
</feature>
<dbReference type="Pfam" id="PF24179">
    <property type="entry name" value="NTE_Ploop"/>
    <property type="match status" value="1"/>
</dbReference>
<feature type="region of interest" description="Disordered" evidence="19">
    <location>
        <begin position="1299"/>
        <end position="1357"/>
    </location>
</feature>
<dbReference type="EC" id="3.1.1.5" evidence="4"/>
<evidence type="ECO:0000256" key="4">
    <source>
        <dbReference type="ARBA" id="ARBA00013274"/>
    </source>
</evidence>
<accession>A0A8D8LQX2</accession>
<keyword evidence="9" id="KW-0256">Endoplasmic reticulum</keyword>
<proteinExistence type="inferred from homology"/>
<keyword evidence="10" id="KW-0524">Neurogenesis</keyword>
<dbReference type="GO" id="GO:0007399">
    <property type="term" value="P:nervous system development"/>
    <property type="evidence" value="ECO:0007669"/>
    <property type="project" value="UniProtKB-KW"/>
</dbReference>
<feature type="compositionally biased region" description="Basic and acidic residues" evidence="19">
    <location>
        <begin position="1504"/>
        <end position="1514"/>
    </location>
</feature>
<dbReference type="CDD" id="cd00038">
    <property type="entry name" value="CAP_ED"/>
    <property type="match status" value="3"/>
</dbReference>
<dbReference type="Pfam" id="PF01734">
    <property type="entry name" value="Patatin"/>
    <property type="match status" value="1"/>
</dbReference>
<dbReference type="InterPro" id="IPR001423">
    <property type="entry name" value="LysoPLipase_patatin_CS"/>
</dbReference>
<feature type="compositionally biased region" description="Polar residues" evidence="19">
    <location>
        <begin position="1546"/>
        <end position="1555"/>
    </location>
</feature>
<dbReference type="SMART" id="SM00100">
    <property type="entry name" value="cNMP"/>
    <property type="match status" value="2"/>
</dbReference>
<feature type="compositionally biased region" description="Polar residues" evidence="19">
    <location>
        <begin position="1299"/>
        <end position="1317"/>
    </location>
</feature>
<feature type="active site" description="Nucleophile" evidence="18">
    <location>
        <position position="1018"/>
    </location>
</feature>
<organism evidence="23">
    <name type="scientific">Cacopsylla melanoneura</name>
    <dbReference type="NCBI Taxonomy" id="428564"/>
    <lineage>
        <taxon>Eukaryota</taxon>
        <taxon>Metazoa</taxon>
        <taxon>Ecdysozoa</taxon>
        <taxon>Arthropoda</taxon>
        <taxon>Hexapoda</taxon>
        <taxon>Insecta</taxon>
        <taxon>Pterygota</taxon>
        <taxon>Neoptera</taxon>
        <taxon>Paraneoptera</taxon>
        <taxon>Hemiptera</taxon>
        <taxon>Sternorrhyncha</taxon>
        <taxon>Psylloidea</taxon>
        <taxon>Psyllidae</taxon>
        <taxon>Psyllinae</taxon>
        <taxon>Cacopsylla</taxon>
    </lineage>
</organism>
<reference evidence="23" key="1">
    <citation type="submission" date="2021-05" db="EMBL/GenBank/DDBJ databases">
        <authorList>
            <person name="Alioto T."/>
            <person name="Alioto T."/>
            <person name="Gomez Garrido J."/>
        </authorList>
    </citation>
    <scope>NUCLEOTIDE SEQUENCE</scope>
</reference>
<evidence type="ECO:0000259" key="22">
    <source>
        <dbReference type="PROSITE" id="PS51635"/>
    </source>
</evidence>
<evidence type="ECO:0000256" key="1">
    <source>
        <dbReference type="ARBA" id="ARBA00004115"/>
    </source>
</evidence>
<evidence type="ECO:0000256" key="9">
    <source>
        <dbReference type="ARBA" id="ARBA00022824"/>
    </source>
</evidence>
<keyword evidence="13 18" id="KW-0443">Lipid metabolism</keyword>
<dbReference type="GO" id="GO:0004622">
    <property type="term" value="F:phosphatidylcholine lysophospholipase activity"/>
    <property type="evidence" value="ECO:0007669"/>
    <property type="project" value="UniProtKB-EC"/>
</dbReference>
<dbReference type="InterPro" id="IPR018490">
    <property type="entry name" value="cNMP-bd_dom_sf"/>
</dbReference>
<evidence type="ECO:0000256" key="13">
    <source>
        <dbReference type="ARBA" id="ARBA00023098"/>
    </source>
</evidence>
<evidence type="ECO:0000256" key="18">
    <source>
        <dbReference type="PROSITE-ProRule" id="PRU01161"/>
    </source>
</evidence>
<keyword evidence="11 18" id="KW-0442">Lipid degradation</keyword>
<evidence type="ECO:0000256" key="12">
    <source>
        <dbReference type="ARBA" id="ARBA00022989"/>
    </source>
</evidence>
<dbReference type="InterPro" id="IPR000595">
    <property type="entry name" value="cNMP-bd_dom"/>
</dbReference>
<keyword evidence="12 20" id="KW-1133">Transmembrane helix</keyword>
<dbReference type="InterPro" id="IPR050301">
    <property type="entry name" value="NTE"/>
</dbReference>
<feature type="region of interest" description="Disordered" evidence="19">
    <location>
        <begin position="1640"/>
        <end position="1674"/>
    </location>
</feature>
<feature type="short sequence motif" description="DGA/G" evidence="18">
    <location>
        <begin position="1138"/>
        <end position="1140"/>
    </location>
</feature>
<feature type="short sequence motif" description="GXGXXG" evidence="18">
    <location>
        <begin position="989"/>
        <end position="994"/>
    </location>
</feature>
<evidence type="ECO:0000256" key="2">
    <source>
        <dbReference type="ARBA" id="ARBA00006636"/>
    </source>
</evidence>
<feature type="active site" description="Proton acceptor" evidence="18">
    <location>
        <position position="1138"/>
    </location>
</feature>
<dbReference type="GO" id="GO:0016042">
    <property type="term" value="P:lipid catabolic process"/>
    <property type="evidence" value="ECO:0007669"/>
    <property type="project" value="UniProtKB-UniRule"/>
</dbReference>
<dbReference type="PANTHER" id="PTHR14226:SF29">
    <property type="entry name" value="NEUROPATHY TARGET ESTERASE SWS"/>
    <property type="match status" value="1"/>
</dbReference>
<dbReference type="FunFam" id="3.40.1090.10:FF:000009">
    <property type="entry name" value="Patatin like phospholipase domain containing 7"/>
    <property type="match status" value="1"/>
</dbReference>
<evidence type="ECO:0000256" key="11">
    <source>
        <dbReference type="ARBA" id="ARBA00022963"/>
    </source>
</evidence>
<keyword evidence="8 18" id="KW-0378">Hydrolase</keyword>
<comment type="subcellular location">
    <subcellularLocation>
        <location evidence="1">Endoplasmic reticulum membrane</location>
        <topology evidence="1">Single-pass type I membrane protein</topology>
    </subcellularLocation>
</comment>
<keyword evidence="14 20" id="KW-0472">Membrane</keyword>
<keyword evidence="7 20" id="KW-0812">Transmembrane</keyword>
<evidence type="ECO:0000256" key="19">
    <source>
        <dbReference type="SAM" id="MobiDB-lite"/>
    </source>
</evidence>
<evidence type="ECO:0000256" key="10">
    <source>
        <dbReference type="ARBA" id="ARBA00022902"/>
    </source>
</evidence>
<feature type="compositionally biased region" description="Low complexity" evidence="19">
    <location>
        <begin position="1556"/>
        <end position="1575"/>
    </location>
</feature>
<dbReference type="PROSITE" id="PS50042">
    <property type="entry name" value="CNMP_BINDING_3"/>
    <property type="match status" value="3"/>
</dbReference>
<dbReference type="GO" id="GO:0046470">
    <property type="term" value="P:phosphatidylcholine metabolic process"/>
    <property type="evidence" value="ECO:0007669"/>
    <property type="project" value="InterPro"/>
</dbReference>
<feature type="compositionally biased region" description="Low complexity" evidence="19">
    <location>
        <begin position="1515"/>
        <end position="1528"/>
    </location>
</feature>
<dbReference type="InterPro" id="IPR002641">
    <property type="entry name" value="PNPLA_dom"/>
</dbReference>
<comment type="function">
    <text evidence="15">Phospholipase B that deacylates intracellular phosphatidylcholine (PtdCho), generating glycerophosphocholine (GroPtdCho). This deacylation occurs at both sn-2 and sn-1 positions of PtdCho. Its specific chemical modification by certain organophosphorus (OP) compounds leads to distal axonopathy. Plays a role in the signaling mechanism between neurons and glia that regulates glia wrapping during development of the adult brain. Essential for membrane lipid homeostasis and cell survival in both neurons and glia of the adult brain.</text>
</comment>
<evidence type="ECO:0000256" key="7">
    <source>
        <dbReference type="ARBA" id="ARBA00022692"/>
    </source>
</evidence>
<feature type="region of interest" description="Disordered" evidence="19">
    <location>
        <begin position="1453"/>
        <end position="1530"/>
    </location>
</feature>
<dbReference type="Gene3D" id="3.40.1090.10">
    <property type="entry name" value="Cytosolic phospholipase A2 catalytic domain"/>
    <property type="match status" value="1"/>
</dbReference>
<feature type="domain" description="Cyclic nucleotide-binding" evidence="21">
    <location>
        <begin position="546"/>
        <end position="632"/>
    </location>
</feature>
<evidence type="ECO:0000256" key="14">
    <source>
        <dbReference type="ARBA" id="ARBA00023136"/>
    </source>
</evidence>
<keyword evidence="6" id="KW-0597">Phosphoprotein</keyword>
<dbReference type="FunFam" id="2.60.120.10:FF:000010">
    <property type="entry name" value="neuropathy target esterase isoform X1"/>
    <property type="match status" value="1"/>
</dbReference>
<comment type="catalytic activity">
    <reaction evidence="17">
        <text>a 1-acyl-sn-glycero-3-phosphocholine + H2O = sn-glycerol 3-phosphocholine + a fatty acid + H(+)</text>
        <dbReference type="Rhea" id="RHEA:15177"/>
        <dbReference type="ChEBI" id="CHEBI:15377"/>
        <dbReference type="ChEBI" id="CHEBI:15378"/>
        <dbReference type="ChEBI" id="CHEBI:16870"/>
        <dbReference type="ChEBI" id="CHEBI:28868"/>
        <dbReference type="ChEBI" id="CHEBI:58168"/>
        <dbReference type="EC" id="3.1.1.5"/>
    </reaction>
</comment>
<feature type="compositionally biased region" description="Basic and acidic residues" evidence="19">
    <location>
        <begin position="1640"/>
        <end position="1649"/>
    </location>
</feature>
<evidence type="ECO:0000256" key="6">
    <source>
        <dbReference type="ARBA" id="ARBA00022553"/>
    </source>
</evidence>
<dbReference type="InterPro" id="IPR014710">
    <property type="entry name" value="RmlC-like_jellyroll"/>
</dbReference>
<feature type="compositionally biased region" description="Polar residues" evidence="19">
    <location>
        <begin position="1610"/>
        <end position="1622"/>
    </location>
</feature>
<feature type="transmembrane region" description="Helical" evidence="20">
    <location>
        <begin position="61"/>
        <end position="80"/>
    </location>
</feature>
<dbReference type="EMBL" id="HBUF01026772">
    <property type="protein sequence ID" value="CAG6613188.1"/>
    <property type="molecule type" value="Transcribed_RNA"/>
</dbReference>
<dbReference type="InterPro" id="IPR056556">
    <property type="entry name" value="NTE1_P-loop_dom"/>
</dbReference>
<feature type="compositionally biased region" description="Acidic residues" evidence="19">
    <location>
        <begin position="1318"/>
        <end position="1327"/>
    </location>
</feature>
<evidence type="ECO:0000256" key="3">
    <source>
        <dbReference type="ARBA" id="ARBA00011476"/>
    </source>
</evidence>
<feature type="domain" description="PNPLA" evidence="22">
    <location>
        <begin position="985"/>
        <end position="1151"/>
    </location>
</feature>
<feature type="region of interest" description="Disordered" evidence="19">
    <location>
        <begin position="1687"/>
        <end position="1714"/>
    </location>
</feature>
<dbReference type="SUPFAM" id="SSF52151">
    <property type="entry name" value="FabD/lysophospholipase-like"/>
    <property type="match status" value="1"/>
</dbReference>
<name>A0A8D8LQX2_9HEMI</name>
<evidence type="ECO:0000256" key="5">
    <source>
        <dbReference type="ARBA" id="ARBA00019369"/>
    </source>
</evidence>
<dbReference type="PANTHER" id="PTHR14226">
    <property type="entry name" value="NEUROPATHY TARGET ESTERASE/SWISS CHEESE D.MELANOGASTER"/>
    <property type="match status" value="1"/>
</dbReference>
<dbReference type="Gene3D" id="2.60.120.10">
    <property type="entry name" value="Jelly Rolls"/>
    <property type="match status" value="3"/>
</dbReference>
<evidence type="ECO:0000256" key="15">
    <source>
        <dbReference type="ARBA" id="ARBA00025020"/>
    </source>
</evidence>
<feature type="short sequence motif" description="GXSXG" evidence="18">
    <location>
        <begin position="1016"/>
        <end position="1020"/>
    </location>
</feature>
<comment type="subunit">
    <text evidence="3">Interacts with Pka-C3; interaction inhibits the catalytic function of Pka-C3 and the esterase activity of sws.</text>
</comment>
<dbReference type="PROSITE" id="PS01237">
    <property type="entry name" value="UPF0028"/>
    <property type="match status" value="1"/>
</dbReference>
<evidence type="ECO:0000256" key="16">
    <source>
        <dbReference type="ARBA" id="ARBA00030862"/>
    </source>
</evidence>
<feature type="compositionally biased region" description="Polar residues" evidence="19">
    <location>
        <begin position="1691"/>
        <end position="1714"/>
    </location>
</feature>
<feature type="domain" description="Cyclic nucleotide-binding" evidence="21">
    <location>
        <begin position="185"/>
        <end position="312"/>
    </location>
</feature>
<evidence type="ECO:0000256" key="17">
    <source>
        <dbReference type="ARBA" id="ARBA00049531"/>
    </source>
</evidence>